<dbReference type="AlphaFoldDB" id="A0ABD3QTC2"/>
<dbReference type="Proteomes" id="UP001516023">
    <property type="component" value="Unassembled WGS sequence"/>
</dbReference>
<sequence length="83" mass="9119">MKSHFASFSAYGRTIPLNKGAPVQLKDWHLKEKLVTTEKSLAVLAIAALAMMLPPPYSTESGLEPGITELDCLNSFEEPFDSH</sequence>
<evidence type="ECO:0000313" key="1">
    <source>
        <dbReference type="EMBL" id="KAL3803522.1"/>
    </source>
</evidence>
<name>A0ABD3QTC2_9STRA</name>
<dbReference type="EMBL" id="JABMIG020000013">
    <property type="protein sequence ID" value="KAL3803522.1"/>
    <property type="molecule type" value="Genomic_DNA"/>
</dbReference>
<gene>
    <name evidence="1" type="ORF">HJC23_014070</name>
</gene>
<keyword evidence="2" id="KW-1185">Reference proteome</keyword>
<comment type="caution">
    <text evidence="1">The sequence shown here is derived from an EMBL/GenBank/DDBJ whole genome shotgun (WGS) entry which is preliminary data.</text>
</comment>
<reference evidence="1 2" key="1">
    <citation type="journal article" date="2020" name="G3 (Bethesda)">
        <title>Improved Reference Genome for Cyclotella cryptica CCMP332, a Model for Cell Wall Morphogenesis, Salinity Adaptation, and Lipid Production in Diatoms (Bacillariophyta).</title>
        <authorList>
            <person name="Roberts W.R."/>
            <person name="Downey K.M."/>
            <person name="Ruck E.C."/>
            <person name="Traller J.C."/>
            <person name="Alverson A.J."/>
        </authorList>
    </citation>
    <scope>NUCLEOTIDE SEQUENCE [LARGE SCALE GENOMIC DNA]</scope>
    <source>
        <strain evidence="1 2">CCMP332</strain>
    </source>
</reference>
<proteinExistence type="predicted"/>
<organism evidence="1 2">
    <name type="scientific">Cyclotella cryptica</name>
    <dbReference type="NCBI Taxonomy" id="29204"/>
    <lineage>
        <taxon>Eukaryota</taxon>
        <taxon>Sar</taxon>
        <taxon>Stramenopiles</taxon>
        <taxon>Ochrophyta</taxon>
        <taxon>Bacillariophyta</taxon>
        <taxon>Coscinodiscophyceae</taxon>
        <taxon>Thalassiosirophycidae</taxon>
        <taxon>Stephanodiscales</taxon>
        <taxon>Stephanodiscaceae</taxon>
        <taxon>Cyclotella</taxon>
    </lineage>
</organism>
<evidence type="ECO:0000313" key="2">
    <source>
        <dbReference type="Proteomes" id="UP001516023"/>
    </source>
</evidence>
<accession>A0ABD3QTC2</accession>
<protein>
    <submittedName>
        <fullName evidence="1">Uncharacterized protein</fullName>
    </submittedName>
</protein>